<dbReference type="PANTHER" id="PTHR30287:SF1">
    <property type="entry name" value="INNER MEMBRANE PROTEIN"/>
    <property type="match status" value="1"/>
</dbReference>
<comment type="subcellular location">
    <subcellularLocation>
        <location evidence="1">Cell membrane</location>
        <topology evidence="1">Multi-pass membrane protein</topology>
    </subcellularLocation>
</comment>
<feature type="transmembrane region" description="Helical" evidence="6">
    <location>
        <begin position="372"/>
        <end position="401"/>
    </location>
</feature>
<evidence type="ECO:0000256" key="3">
    <source>
        <dbReference type="ARBA" id="ARBA00022692"/>
    </source>
</evidence>
<sequence>MNKKVLWRYSIHSITNSITRFIAITLLLGLGTFALLGLKSTGPDMRAIGRQFFVKQNLADLIITSNYGIDNIDKKLLQNFKDTAKLECGYQQDVITKKNNLAIRIFSKPKNISIPKVVTGKMPSKANEIALSFLLQNKFHIGQTITFKHSATIKSHSFKIVGFIKSPEYLDRSFVGQTNIGNGRLNGFATITKGNFQSPVYHVARLKLKQVKHIDPYNKKYNQFVYSDQQKLYKLLNANLSHKDMQANLFKNTLGLPYYTVQSRDNLESYTQYISNSKKIDILSNVFPVFLFAVAGLVTFSTMTRFIDSDRINIGTLKGLGYSNLDIALQFVIFSTLASSLGIFIGAYTGFNYLPNIIMKAYLANSILNDQLINLISIPLLIEAIIICVLSTIVASMWALWGALREEPKALLLPKQPKLGSSILLEKIPPLWNRLSFSLKITARNVFRFKSRMFMTILGIAGCCALLVMGLGIRDSLKEIADTQYGDIIKYDLIALHNHQIPQNNSHYQSIINDNYVKRHTYINYKVCHTKQPHKFIDSNIQVITFADKNVLKKYFDLRNRKNKERYLLNSSGAIINEKLAKIMHVKVGDKLTFKDNYNHTKKVTISHICEMYLGHYLFMNRKTYQKVFQTSYTSNADMISLKSHKDLNKFNEKLLKTNNLQTILSNQTSFKTLKNFTGNLTEVIIILIIMAIMLALIVIYNLTNINMLERIREIATLKVLGYFSIEATMYIYRETIILAIFGIFGGWFLGFLLHKFIIVQLPPSFAMFDPNIYLDNLLISAIIPLVVTTILAFIIHFKIKKQDMLQALQSVE</sequence>
<proteinExistence type="predicted"/>
<name>A0A6G7B701_9LACO</name>
<evidence type="ECO:0000256" key="5">
    <source>
        <dbReference type="ARBA" id="ARBA00023136"/>
    </source>
</evidence>
<dbReference type="GO" id="GO:0005886">
    <property type="term" value="C:plasma membrane"/>
    <property type="evidence" value="ECO:0007669"/>
    <property type="project" value="UniProtKB-SubCell"/>
</dbReference>
<evidence type="ECO:0000256" key="1">
    <source>
        <dbReference type="ARBA" id="ARBA00004651"/>
    </source>
</evidence>
<dbReference type="Pfam" id="PF02687">
    <property type="entry name" value="FtsX"/>
    <property type="match status" value="2"/>
</dbReference>
<feature type="transmembrane region" description="Helical" evidence="6">
    <location>
        <begin position="453"/>
        <end position="473"/>
    </location>
</feature>
<accession>A0A6G7B701</accession>
<dbReference type="EMBL" id="CP049228">
    <property type="protein sequence ID" value="QIH23263.1"/>
    <property type="molecule type" value="Genomic_DNA"/>
</dbReference>
<dbReference type="RefSeq" id="WP_164823855.1">
    <property type="nucleotide sequence ID" value="NZ_CP049228.1"/>
</dbReference>
<keyword evidence="5 6" id="KW-0472">Membrane</keyword>
<dbReference type="PANTHER" id="PTHR30287">
    <property type="entry name" value="MEMBRANE COMPONENT OF PREDICTED ABC SUPERFAMILY METABOLITE UPTAKE TRANSPORTER"/>
    <property type="match status" value="1"/>
</dbReference>
<evidence type="ECO:0000256" key="2">
    <source>
        <dbReference type="ARBA" id="ARBA00022475"/>
    </source>
</evidence>
<feature type="transmembrane region" description="Helical" evidence="6">
    <location>
        <begin position="20"/>
        <end position="38"/>
    </location>
</feature>
<feature type="domain" description="ABC3 transporter permease C-terminal" evidence="7">
    <location>
        <begin position="285"/>
        <end position="408"/>
    </location>
</feature>
<gene>
    <name evidence="8" type="ORF">G6Z83_00260</name>
</gene>
<dbReference type="InterPro" id="IPR038766">
    <property type="entry name" value="Membrane_comp_ABC_pdt"/>
</dbReference>
<protein>
    <submittedName>
        <fullName evidence="8">ABC transporter permease</fullName>
    </submittedName>
</protein>
<evidence type="ECO:0000313" key="9">
    <source>
        <dbReference type="Proteomes" id="UP000501676"/>
    </source>
</evidence>
<feature type="transmembrane region" description="Helical" evidence="6">
    <location>
        <begin position="681"/>
        <end position="703"/>
    </location>
</feature>
<feature type="transmembrane region" description="Helical" evidence="6">
    <location>
        <begin position="778"/>
        <end position="798"/>
    </location>
</feature>
<keyword evidence="4 6" id="KW-1133">Transmembrane helix</keyword>
<feature type="transmembrane region" description="Helical" evidence="6">
    <location>
        <begin position="738"/>
        <end position="758"/>
    </location>
</feature>
<dbReference type="Proteomes" id="UP000501676">
    <property type="component" value="Chromosome"/>
</dbReference>
<feature type="domain" description="ABC3 transporter permease C-terminal" evidence="7">
    <location>
        <begin position="686"/>
        <end position="803"/>
    </location>
</feature>
<evidence type="ECO:0000256" key="6">
    <source>
        <dbReference type="SAM" id="Phobius"/>
    </source>
</evidence>
<feature type="transmembrane region" description="Helical" evidence="6">
    <location>
        <begin position="327"/>
        <end position="351"/>
    </location>
</feature>
<reference evidence="8 9" key="1">
    <citation type="submission" date="2020-02" db="EMBL/GenBank/DDBJ databases">
        <title>Complete genome sequences of six Lactobacillus iners strains isolated from the human vagina.</title>
        <authorList>
            <person name="France M.T."/>
            <person name="Rutt L."/>
            <person name="Narina S."/>
            <person name="Arbaugh S."/>
            <person name="Humphrys M.S."/>
            <person name="Ma B."/>
            <person name="Hayward M.R."/>
            <person name="Relman D."/>
            <person name="Kwon D.S."/>
            <person name="Ravel J."/>
        </authorList>
    </citation>
    <scope>NUCLEOTIDE SEQUENCE [LARGE SCALE GENOMIC DNA]</scope>
    <source>
        <strain evidence="8 9">C0210C1</strain>
    </source>
</reference>
<evidence type="ECO:0000313" key="8">
    <source>
        <dbReference type="EMBL" id="QIH23263.1"/>
    </source>
</evidence>
<evidence type="ECO:0000259" key="7">
    <source>
        <dbReference type="Pfam" id="PF02687"/>
    </source>
</evidence>
<dbReference type="InterPro" id="IPR003838">
    <property type="entry name" value="ABC3_permease_C"/>
</dbReference>
<keyword evidence="3 6" id="KW-0812">Transmembrane</keyword>
<evidence type="ECO:0000256" key="4">
    <source>
        <dbReference type="ARBA" id="ARBA00022989"/>
    </source>
</evidence>
<feature type="transmembrane region" description="Helical" evidence="6">
    <location>
        <begin position="286"/>
        <end position="307"/>
    </location>
</feature>
<organism evidence="8 9">
    <name type="scientific">Lactobacillus iners</name>
    <dbReference type="NCBI Taxonomy" id="147802"/>
    <lineage>
        <taxon>Bacteria</taxon>
        <taxon>Bacillati</taxon>
        <taxon>Bacillota</taxon>
        <taxon>Bacilli</taxon>
        <taxon>Lactobacillales</taxon>
        <taxon>Lactobacillaceae</taxon>
        <taxon>Lactobacillus</taxon>
    </lineage>
</organism>
<keyword evidence="2" id="KW-1003">Cell membrane</keyword>
<dbReference type="AlphaFoldDB" id="A0A6G7B701"/>